<dbReference type="RefSeq" id="WP_347924725.1">
    <property type="nucleotide sequence ID" value="NZ_CP157199.1"/>
</dbReference>
<protein>
    <recommendedName>
        <fullName evidence="2">Adhesin domain-containing protein</fullName>
    </recommendedName>
</protein>
<dbReference type="AlphaFoldDB" id="A0AAU7BUJ3"/>
<organism evidence="1">
    <name type="scientific">Pontimicrobium sp. SW4</name>
    <dbReference type="NCBI Taxonomy" id="3153519"/>
    <lineage>
        <taxon>Bacteria</taxon>
        <taxon>Pseudomonadati</taxon>
        <taxon>Bacteroidota</taxon>
        <taxon>Flavobacteriia</taxon>
        <taxon>Flavobacteriales</taxon>
        <taxon>Flavobacteriaceae</taxon>
        <taxon>Pontimicrobium</taxon>
    </lineage>
</organism>
<proteinExistence type="predicted"/>
<accession>A0AAU7BUJ3</accession>
<dbReference type="EMBL" id="CP157199">
    <property type="protein sequence ID" value="XBG61881.1"/>
    <property type="molecule type" value="Genomic_DNA"/>
</dbReference>
<sequence length="386" mass="44647">MKTLFNILLLLITVTHIHAQKHKVLQKVFETDLNTTAVFNLTGVNVKIQPSIDGKMHFDYELNFKNYSKKEIKEELDKIEVEVTKFDNNIHLESNSISSVHTSFNVEPHIGVVLEDDFFKKSDSIVSTFKRKTKDSILRQVNISPIDEMKSFFKYFKTLDKNGKKVNLRTKNVKVKRTVFIIKIPPYVKLNILAEKSNIYIEDDFLNEISLTSVAGSFKAKHLSNSNNNIEINDAPIKIEMLSNGTYKFKNVKNGLIAKVENINMTSEFSKIEFGEIGKNVKITDFNSELWFYNFSNNFERFDIDAEYTKLNLFYPKDDYSIDAFGYNTIFYAGEAKITMQPNKKGEKFKMFQSKPKGIGVFAGKMYFDIIHGIIRVDDEFIKINQ</sequence>
<reference evidence="1" key="1">
    <citation type="submission" date="2024-05" db="EMBL/GenBank/DDBJ databases">
        <title>Pontimicrobium maritimus sp. nov., isolated form sea water.</title>
        <authorList>
            <person name="Muhammad N."/>
            <person name="Vuong T.Q."/>
            <person name="Han H.L."/>
            <person name="Kim S.-G."/>
        </authorList>
    </citation>
    <scope>NUCLEOTIDE SEQUENCE</scope>
    <source>
        <strain evidence="1">SW4</strain>
    </source>
</reference>
<evidence type="ECO:0000313" key="1">
    <source>
        <dbReference type="EMBL" id="XBG61881.1"/>
    </source>
</evidence>
<evidence type="ECO:0008006" key="2">
    <source>
        <dbReference type="Google" id="ProtNLM"/>
    </source>
</evidence>
<gene>
    <name evidence="1" type="ORF">ABGB03_03030</name>
</gene>
<name>A0AAU7BUJ3_9FLAO</name>